<gene>
    <name evidence="2" type="ORF">JY651_31970</name>
</gene>
<protein>
    <submittedName>
        <fullName evidence="2">DUF2379 family protein</fullName>
    </submittedName>
</protein>
<reference evidence="2 3" key="1">
    <citation type="submission" date="2021-02" db="EMBL/GenBank/DDBJ databases">
        <title>De Novo genome assembly of isolated myxobacteria.</title>
        <authorList>
            <person name="Stevens D.C."/>
        </authorList>
    </citation>
    <scope>NUCLEOTIDE SEQUENCE [LARGE SCALE GENOMIC DNA]</scope>
    <source>
        <strain evidence="3">SCPEA02</strain>
    </source>
</reference>
<evidence type="ECO:0000259" key="1">
    <source>
        <dbReference type="Pfam" id="PF09543"/>
    </source>
</evidence>
<dbReference type="Proteomes" id="UP000662747">
    <property type="component" value="Chromosome"/>
</dbReference>
<dbReference type="Pfam" id="PF09543">
    <property type="entry name" value="DUF2379"/>
    <property type="match status" value="1"/>
</dbReference>
<evidence type="ECO:0000313" key="2">
    <source>
        <dbReference type="EMBL" id="QSQ19884.1"/>
    </source>
</evidence>
<keyword evidence="3" id="KW-1185">Reference proteome</keyword>
<name>A0ABX7NNF1_9BACT</name>
<accession>A0ABX7NNF1</accession>
<feature type="domain" description="DUSAM" evidence="1">
    <location>
        <begin position="6"/>
        <end position="119"/>
    </location>
</feature>
<proteinExistence type="predicted"/>
<evidence type="ECO:0000313" key="3">
    <source>
        <dbReference type="Proteomes" id="UP000662747"/>
    </source>
</evidence>
<dbReference type="RefSeq" id="WP_206721465.1">
    <property type="nucleotide sequence ID" value="NZ_CP071090.1"/>
</dbReference>
<dbReference type="EMBL" id="CP071090">
    <property type="protein sequence ID" value="QSQ19884.1"/>
    <property type="molecule type" value="Genomic_DNA"/>
</dbReference>
<sequence length="122" mass="13581">MSDAHDCDKVAALEVRLAQGDVLHLSPDVTDLLERVARDVAIPDAEARKALLDSASATTLVREIRHRIREGSRRLMRAISEANRLKDAGDVSAARKRLEDVLTVEVVPLYRQHAEAELSYLE</sequence>
<organism evidence="2 3">
    <name type="scientific">Pyxidicoccus parkwayensis</name>
    <dbReference type="NCBI Taxonomy" id="2813578"/>
    <lineage>
        <taxon>Bacteria</taxon>
        <taxon>Pseudomonadati</taxon>
        <taxon>Myxococcota</taxon>
        <taxon>Myxococcia</taxon>
        <taxon>Myxococcales</taxon>
        <taxon>Cystobacterineae</taxon>
        <taxon>Myxococcaceae</taxon>
        <taxon>Pyxidicoccus</taxon>
    </lineage>
</organism>
<dbReference type="InterPro" id="IPR011753">
    <property type="entry name" value="DUSAM_dom"/>
</dbReference>
<dbReference type="NCBIfam" id="TIGR02267">
    <property type="entry name" value="DUSAM domain"/>
    <property type="match status" value="1"/>
</dbReference>